<dbReference type="Pfam" id="PF25873">
    <property type="entry name" value="WHD_MalT"/>
    <property type="match status" value="1"/>
</dbReference>
<dbReference type="OrthoDB" id="1137593at2"/>
<feature type="domain" description="MalT-like winged helix" evidence="1">
    <location>
        <begin position="17"/>
        <end position="94"/>
    </location>
</feature>
<proteinExistence type="predicted"/>
<accession>A0A4P6JZI7</accession>
<dbReference type="AlphaFoldDB" id="A0A4P6JZI7"/>
<evidence type="ECO:0000259" key="1">
    <source>
        <dbReference type="Pfam" id="PF25873"/>
    </source>
</evidence>
<keyword evidence="3" id="KW-1185">Reference proteome</keyword>
<evidence type="ECO:0000313" key="2">
    <source>
        <dbReference type="EMBL" id="QBD81035.1"/>
    </source>
</evidence>
<dbReference type="KEGG" id="kbs:EPA93_35725"/>
<name>A0A4P6JZI7_KTERU</name>
<organism evidence="2 3">
    <name type="scientific">Ktedonosporobacter rubrisoli</name>
    <dbReference type="NCBI Taxonomy" id="2509675"/>
    <lineage>
        <taxon>Bacteria</taxon>
        <taxon>Bacillati</taxon>
        <taxon>Chloroflexota</taxon>
        <taxon>Ktedonobacteria</taxon>
        <taxon>Ktedonobacterales</taxon>
        <taxon>Ktedonosporobacteraceae</taxon>
        <taxon>Ktedonosporobacter</taxon>
    </lineage>
</organism>
<protein>
    <recommendedName>
        <fullName evidence="1">MalT-like winged helix domain-containing protein</fullName>
    </recommendedName>
</protein>
<dbReference type="InterPro" id="IPR059106">
    <property type="entry name" value="WHD_MalT"/>
</dbReference>
<dbReference type="Proteomes" id="UP000290365">
    <property type="component" value="Chromosome"/>
</dbReference>
<gene>
    <name evidence="2" type="ORF">EPA93_35725</name>
</gene>
<dbReference type="EMBL" id="CP035758">
    <property type="protein sequence ID" value="QBD81035.1"/>
    <property type="molecule type" value="Genomic_DNA"/>
</dbReference>
<sequence length="94" mass="10989">MQTFSGKHQHVLAYLSEEVLARQPVEVQQFLLATSILDRLSAPLCEAVTNQQGAQVMLERLVRANLFLTSLDHEDHWYRYHPLFADLLRDRLER</sequence>
<reference evidence="2 3" key="1">
    <citation type="submission" date="2019-01" db="EMBL/GenBank/DDBJ databases">
        <title>Ktedonosporobacter rubrisoli SCAWS-G2.</title>
        <authorList>
            <person name="Huang Y."/>
            <person name="Yan B."/>
        </authorList>
    </citation>
    <scope>NUCLEOTIDE SEQUENCE [LARGE SCALE GENOMIC DNA]</scope>
    <source>
        <strain evidence="2 3">SCAWS-G2</strain>
    </source>
</reference>
<evidence type="ECO:0000313" key="3">
    <source>
        <dbReference type="Proteomes" id="UP000290365"/>
    </source>
</evidence>
<dbReference type="RefSeq" id="WP_129892097.1">
    <property type="nucleotide sequence ID" value="NZ_CP035758.1"/>
</dbReference>